<reference evidence="2 3" key="1">
    <citation type="journal article" date="2013" name="ISME J.">
        <title>Metabolic model for the filamentous 'Candidatus Microthrix parvicella' based on genomic and metagenomic analyses.</title>
        <authorList>
            <person name="Jon McIlroy S."/>
            <person name="Kristiansen R."/>
            <person name="Albertsen M."/>
            <person name="Michael Karst S."/>
            <person name="Rossetti S."/>
            <person name="Lund Nielsen J."/>
            <person name="Tandoi V."/>
            <person name="James Seviour R."/>
            <person name="Nielsen P.H."/>
        </authorList>
    </citation>
    <scope>NUCLEOTIDE SEQUENCE [LARGE SCALE GENOMIC DNA]</scope>
    <source>
        <strain evidence="2 3">RN1</strain>
    </source>
</reference>
<keyword evidence="3" id="KW-1185">Reference proteome</keyword>
<accession>R4YW86</accession>
<comment type="caution">
    <text evidence="2">The sequence shown here is derived from an EMBL/GenBank/DDBJ whole genome shotgun (WGS) entry which is preliminary data.</text>
</comment>
<evidence type="ECO:0000313" key="3">
    <source>
        <dbReference type="Proteomes" id="UP000018291"/>
    </source>
</evidence>
<dbReference type="AlphaFoldDB" id="R4YW86"/>
<dbReference type="Proteomes" id="UP000018291">
    <property type="component" value="Unassembled WGS sequence"/>
</dbReference>
<gene>
    <name evidence="2" type="ORF">BN381_110045</name>
</gene>
<evidence type="ECO:0000256" key="1">
    <source>
        <dbReference type="SAM" id="MobiDB-lite"/>
    </source>
</evidence>
<dbReference type="HOGENOM" id="CLU_2988088_0_0_11"/>
<feature type="compositionally biased region" description="Pro residues" evidence="1">
    <location>
        <begin position="34"/>
        <end position="45"/>
    </location>
</feature>
<dbReference type="EMBL" id="CANL01000003">
    <property type="protein sequence ID" value="CCM62379.1"/>
    <property type="molecule type" value="Genomic_DNA"/>
</dbReference>
<sequence>MPNAPLPGVDLVTLSEHSLTQTLRDVTVHICSPKPDPPSVGPPMRWPARCPWTRTSP</sequence>
<organism evidence="2 3">
    <name type="scientific">Candidatus Neomicrothrix parvicella RN1</name>
    <dbReference type="NCBI Taxonomy" id="1229780"/>
    <lineage>
        <taxon>Bacteria</taxon>
        <taxon>Bacillati</taxon>
        <taxon>Actinomycetota</taxon>
        <taxon>Acidimicrobiia</taxon>
        <taxon>Acidimicrobiales</taxon>
        <taxon>Microthrixaceae</taxon>
        <taxon>Candidatus Neomicrothrix</taxon>
    </lineage>
</organism>
<protein>
    <submittedName>
        <fullName evidence="2">Uncharacterized protein</fullName>
    </submittedName>
</protein>
<name>R4YW86_9ACTN</name>
<evidence type="ECO:0000313" key="2">
    <source>
        <dbReference type="EMBL" id="CCM62379.1"/>
    </source>
</evidence>
<proteinExistence type="predicted"/>
<feature type="region of interest" description="Disordered" evidence="1">
    <location>
        <begin position="34"/>
        <end position="57"/>
    </location>
</feature>